<accession>Q2LTF3</accession>
<dbReference type="STRING" id="56780.SYN_02528"/>
<dbReference type="EMBL" id="CP000252">
    <property type="protein sequence ID" value="ABC77360.1"/>
    <property type="molecule type" value="Genomic_DNA"/>
</dbReference>
<feature type="domain" description="Radical SAM core" evidence="7">
    <location>
        <begin position="58"/>
        <end position="269"/>
    </location>
</feature>
<dbReference type="InterPro" id="IPR007197">
    <property type="entry name" value="rSAM"/>
</dbReference>
<keyword evidence="3" id="KW-0949">S-adenosyl-L-methionine</keyword>
<evidence type="ECO:0000256" key="2">
    <source>
        <dbReference type="ARBA" id="ARBA00022485"/>
    </source>
</evidence>
<dbReference type="GO" id="GO:0046872">
    <property type="term" value="F:metal ion binding"/>
    <property type="evidence" value="ECO:0007669"/>
    <property type="project" value="UniProtKB-KW"/>
</dbReference>
<dbReference type="Pfam" id="PF04055">
    <property type="entry name" value="Radical_SAM"/>
    <property type="match status" value="1"/>
</dbReference>
<name>Q2LTF3_SYNAS</name>
<dbReference type="PROSITE" id="PS51918">
    <property type="entry name" value="RADICAL_SAM"/>
    <property type="match status" value="1"/>
</dbReference>
<dbReference type="PANTHER" id="PTHR11228">
    <property type="entry name" value="RADICAL SAM DOMAIN PROTEIN"/>
    <property type="match status" value="1"/>
</dbReference>
<dbReference type="InterPro" id="IPR023885">
    <property type="entry name" value="4Fe4S-binding_SPASM_dom"/>
</dbReference>
<gene>
    <name evidence="8" type="ORF">SYN_02528</name>
</gene>
<evidence type="ECO:0000259" key="7">
    <source>
        <dbReference type="PROSITE" id="PS51918"/>
    </source>
</evidence>
<dbReference type="SFLD" id="SFLDS00029">
    <property type="entry name" value="Radical_SAM"/>
    <property type="match status" value="1"/>
</dbReference>
<dbReference type="InterPro" id="IPR017200">
    <property type="entry name" value="PqqE-like"/>
</dbReference>
<protein>
    <submittedName>
        <fullName evidence="8">Radical SAM superfamily</fullName>
    </submittedName>
</protein>
<proteinExistence type="predicted"/>
<dbReference type="NCBIfam" id="TIGR04085">
    <property type="entry name" value="rSAM_more_4Fe4S"/>
    <property type="match status" value="1"/>
</dbReference>
<dbReference type="KEGG" id="sat:SYN_02528"/>
<keyword evidence="4" id="KW-0479">Metal-binding</keyword>
<dbReference type="Pfam" id="PF13186">
    <property type="entry name" value="SPASM"/>
    <property type="match status" value="1"/>
</dbReference>
<dbReference type="SFLD" id="SFLDG01067">
    <property type="entry name" value="SPASM/twitch_domain_containing"/>
    <property type="match status" value="1"/>
</dbReference>
<dbReference type="AlphaFoldDB" id="Q2LTF3"/>
<dbReference type="CDD" id="cd01335">
    <property type="entry name" value="Radical_SAM"/>
    <property type="match status" value="1"/>
</dbReference>
<evidence type="ECO:0000256" key="6">
    <source>
        <dbReference type="ARBA" id="ARBA00023014"/>
    </source>
</evidence>
<keyword evidence="9" id="KW-1185">Reference proteome</keyword>
<dbReference type="InterPro" id="IPR058240">
    <property type="entry name" value="rSAM_sf"/>
</dbReference>
<evidence type="ECO:0000256" key="1">
    <source>
        <dbReference type="ARBA" id="ARBA00001966"/>
    </source>
</evidence>
<dbReference type="PANTHER" id="PTHR11228:SF7">
    <property type="entry name" value="PQQA PEPTIDE CYCLASE"/>
    <property type="match status" value="1"/>
</dbReference>
<dbReference type="InParanoid" id="Q2LTF3"/>
<evidence type="ECO:0000313" key="8">
    <source>
        <dbReference type="EMBL" id="ABC77360.1"/>
    </source>
</evidence>
<organism evidence="8 9">
    <name type="scientific">Syntrophus aciditrophicus (strain SB)</name>
    <dbReference type="NCBI Taxonomy" id="56780"/>
    <lineage>
        <taxon>Bacteria</taxon>
        <taxon>Pseudomonadati</taxon>
        <taxon>Thermodesulfobacteriota</taxon>
        <taxon>Syntrophia</taxon>
        <taxon>Syntrophales</taxon>
        <taxon>Syntrophaceae</taxon>
        <taxon>Syntrophus</taxon>
    </lineage>
</organism>
<dbReference type="SFLD" id="SFLDG01386">
    <property type="entry name" value="main_SPASM_domain-containing"/>
    <property type="match status" value="1"/>
</dbReference>
<dbReference type="Proteomes" id="UP000001933">
    <property type="component" value="Chromosome"/>
</dbReference>
<keyword evidence="5" id="KW-0408">Iron</keyword>
<keyword evidence="6" id="KW-0411">Iron-sulfur</keyword>
<dbReference type="HOGENOM" id="CLU_009273_4_0_7"/>
<sequence>MLRQVKPFYMPPTLILRQIGSAILMAVLNDWKKFPSWLVHHSLKSIPVANGAYGMGCIGYPGHPVWEVTRACNLSCIHCHAKSSQAASDELTTAEGKRLIDQIASMPAFRTLVFTGGEPLVRKDIFELLRHSQKAGLANILATNGTLIDDAMARKLKDHGVVCNAISVDAPDETIHNYVRNSPRAFELALRGIEATKKAGILLQINTTAMEYNLPVLSELIDFINDQGASVMLMYQLVAVGRGEKIKSKTLKKSANRELSELISRKQKQVETIIEPVAGPQYWPYLLEKKGWNDGPALKFAEQVFYGCSAGRDFLYIKANGDVWPCPFVEINNGNVREKSLNKIYEEAPVLRHLMDRENLLKGLCGDCRYRRICGGCRGRAFAYSGDYLAEDPRCFIRSRTAEKSISE</sequence>
<evidence type="ECO:0000256" key="3">
    <source>
        <dbReference type="ARBA" id="ARBA00022691"/>
    </source>
</evidence>
<dbReference type="Gene3D" id="3.20.20.70">
    <property type="entry name" value="Aldolase class I"/>
    <property type="match status" value="1"/>
</dbReference>
<dbReference type="InterPro" id="IPR050377">
    <property type="entry name" value="Radical_SAM_PqqE_MftC-like"/>
</dbReference>
<reference evidence="8 9" key="1">
    <citation type="journal article" date="2007" name="Proc. Natl. Acad. Sci. U.S.A.">
        <title>The genome of Syntrophus aciditrophicus: life at the thermodynamic limit of microbial growth.</title>
        <authorList>
            <person name="McInerney M.J."/>
            <person name="Rohlin L."/>
            <person name="Mouttaki H."/>
            <person name="Kim U."/>
            <person name="Krupp R.S."/>
            <person name="Rios-Hernandez L."/>
            <person name="Sieber J."/>
            <person name="Struchtemeyer C.G."/>
            <person name="Bhattacharyya A."/>
            <person name="Campbell J.W."/>
            <person name="Gunsalus R.P."/>
        </authorList>
    </citation>
    <scope>NUCLEOTIDE SEQUENCE [LARGE SCALE GENOMIC DNA]</scope>
    <source>
        <strain evidence="8 9">SB</strain>
    </source>
</reference>
<dbReference type="GO" id="GO:0003824">
    <property type="term" value="F:catalytic activity"/>
    <property type="evidence" value="ECO:0007669"/>
    <property type="project" value="InterPro"/>
</dbReference>
<dbReference type="GO" id="GO:0051539">
    <property type="term" value="F:4 iron, 4 sulfur cluster binding"/>
    <property type="evidence" value="ECO:0007669"/>
    <property type="project" value="UniProtKB-KW"/>
</dbReference>
<dbReference type="PIRSF" id="PIRSF037420">
    <property type="entry name" value="PQQ_syn_pqqE"/>
    <property type="match status" value="1"/>
</dbReference>
<dbReference type="CDD" id="cd21123">
    <property type="entry name" value="SPASM_MftC-like"/>
    <property type="match status" value="1"/>
</dbReference>
<comment type="cofactor">
    <cofactor evidence="1">
        <name>[4Fe-4S] cluster</name>
        <dbReference type="ChEBI" id="CHEBI:49883"/>
    </cofactor>
</comment>
<evidence type="ECO:0000313" key="9">
    <source>
        <dbReference type="Proteomes" id="UP000001933"/>
    </source>
</evidence>
<dbReference type="OrthoDB" id="9782387at2"/>
<evidence type="ECO:0000256" key="4">
    <source>
        <dbReference type="ARBA" id="ARBA00022723"/>
    </source>
</evidence>
<evidence type="ECO:0000256" key="5">
    <source>
        <dbReference type="ARBA" id="ARBA00023004"/>
    </source>
</evidence>
<keyword evidence="2" id="KW-0004">4Fe-4S</keyword>
<dbReference type="eggNOG" id="COG0535">
    <property type="taxonomic scope" value="Bacteria"/>
</dbReference>
<dbReference type="RefSeq" id="WP_011417382.1">
    <property type="nucleotide sequence ID" value="NC_007759.1"/>
</dbReference>
<dbReference type="SUPFAM" id="SSF102114">
    <property type="entry name" value="Radical SAM enzymes"/>
    <property type="match status" value="1"/>
</dbReference>
<dbReference type="InterPro" id="IPR013785">
    <property type="entry name" value="Aldolase_TIM"/>
</dbReference>